<protein>
    <submittedName>
        <fullName evidence="2">Alkyl hydroperoxide reductase</fullName>
        <ecNumber evidence="2">1.11.1.15</ecNumber>
    </submittedName>
</protein>
<dbReference type="PROSITE" id="PS51352">
    <property type="entry name" value="THIOREDOXIN_2"/>
    <property type="match status" value="1"/>
</dbReference>
<organism evidence="2 3">
    <name type="scientific">Sphingopyxis granuli</name>
    <dbReference type="NCBI Taxonomy" id="267128"/>
    <lineage>
        <taxon>Bacteria</taxon>
        <taxon>Pseudomonadati</taxon>
        <taxon>Pseudomonadota</taxon>
        <taxon>Alphaproteobacteria</taxon>
        <taxon>Sphingomonadales</taxon>
        <taxon>Sphingomonadaceae</taxon>
        <taxon>Sphingopyxis</taxon>
    </lineage>
</organism>
<dbReference type="PANTHER" id="PTHR42852:SF13">
    <property type="entry name" value="PROTEIN DIPZ"/>
    <property type="match status" value="1"/>
</dbReference>
<dbReference type="Pfam" id="PF00578">
    <property type="entry name" value="AhpC-TSA"/>
    <property type="match status" value="1"/>
</dbReference>
<evidence type="ECO:0000313" key="3">
    <source>
        <dbReference type="Proteomes" id="UP000058599"/>
    </source>
</evidence>
<accession>A0AA86L4F0</accession>
<evidence type="ECO:0000313" key="2">
    <source>
        <dbReference type="EMBL" id="AMG75428.1"/>
    </source>
</evidence>
<dbReference type="EMBL" id="CP012199">
    <property type="protein sequence ID" value="AMG75428.1"/>
    <property type="molecule type" value="Genomic_DNA"/>
</dbReference>
<dbReference type="InterPro" id="IPR000866">
    <property type="entry name" value="AhpC/TSA"/>
</dbReference>
<dbReference type="Gene3D" id="3.40.30.10">
    <property type="entry name" value="Glutaredoxin"/>
    <property type="match status" value="1"/>
</dbReference>
<gene>
    <name evidence="2" type="ORF">SGRAN_3081</name>
</gene>
<dbReference type="PANTHER" id="PTHR42852">
    <property type="entry name" value="THIOL:DISULFIDE INTERCHANGE PROTEIN DSBE"/>
    <property type="match status" value="1"/>
</dbReference>
<dbReference type="InterPro" id="IPR036249">
    <property type="entry name" value="Thioredoxin-like_sf"/>
</dbReference>
<dbReference type="EC" id="1.11.1.15" evidence="2"/>
<proteinExistence type="predicted"/>
<dbReference type="AlphaFoldDB" id="A0AA86L4F0"/>
<keyword evidence="3" id="KW-1185">Reference proteome</keyword>
<keyword evidence="2" id="KW-0560">Oxidoreductase</keyword>
<reference evidence="2 3" key="1">
    <citation type="journal article" date="2016" name="BMC Genomics">
        <title>Genomic analysis of the nitrate-respiring Sphingopyxis granuli (formerly Sphingomonas macrogoltabida) strain TFA.</title>
        <authorList>
            <person name="Garcia-Romero I."/>
            <person name="Perez-Pulido A.J."/>
            <person name="Gonzalez-Flores Y.E."/>
            <person name="Reyes-Ramirez F."/>
            <person name="Santero E."/>
            <person name="Floriano B."/>
        </authorList>
    </citation>
    <scope>NUCLEOTIDE SEQUENCE [LARGE SCALE GENOMIC DNA]</scope>
    <source>
        <strain evidence="2 3">TFA</strain>
    </source>
</reference>
<dbReference type="SUPFAM" id="SSF52833">
    <property type="entry name" value="Thioredoxin-like"/>
    <property type="match status" value="1"/>
</dbReference>
<sequence length="178" mass="18951">MTAGSGALAPELDIARWFNSAPLSLAALRGRVVAIGAFQMLCPGCVANGLPQLQRIYELFPKEAVVVIGLHSVFEHHAAMTPVSLEPFLHEYRIAFPVAVDRHDDPAGMPVTMARYGLRGTPSLLLIDRQGRLRLHRFGHVPDLAVGAAIQQLLDEGEGAIPPVGQEGEVCAVGGDCG</sequence>
<evidence type="ECO:0000259" key="1">
    <source>
        <dbReference type="PROSITE" id="PS51352"/>
    </source>
</evidence>
<dbReference type="GO" id="GO:0004601">
    <property type="term" value="F:peroxidase activity"/>
    <property type="evidence" value="ECO:0007669"/>
    <property type="project" value="UniProtKB-KW"/>
</dbReference>
<dbReference type="RefSeq" id="WP_067185137.1">
    <property type="nucleotide sequence ID" value="NZ_CP012199.1"/>
</dbReference>
<keyword evidence="2" id="KW-0575">Peroxidase</keyword>
<name>A0AA86L4F0_9SPHN</name>
<feature type="domain" description="Thioredoxin" evidence="1">
    <location>
        <begin position="3"/>
        <end position="155"/>
    </location>
</feature>
<dbReference type="InterPro" id="IPR013766">
    <property type="entry name" value="Thioredoxin_domain"/>
</dbReference>
<dbReference type="Proteomes" id="UP000058599">
    <property type="component" value="Chromosome"/>
</dbReference>
<dbReference type="InterPro" id="IPR050553">
    <property type="entry name" value="Thioredoxin_ResA/DsbE_sf"/>
</dbReference>
<dbReference type="KEGG" id="sgi:SGRAN_3081"/>